<feature type="domain" description="Integral membrane bound transporter" evidence="6">
    <location>
        <begin position="230"/>
        <end position="350"/>
    </location>
</feature>
<dbReference type="EMBL" id="CP020330">
    <property type="protein sequence ID" value="AQZ51395.1"/>
    <property type="molecule type" value="Genomic_DNA"/>
</dbReference>
<feature type="transmembrane region" description="Helical" evidence="5">
    <location>
        <begin position="107"/>
        <end position="134"/>
    </location>
</feature>
<name>A0A1U9Z129_9HYPH</name>
<evidence type="ECO:0000256" key="2">
    <source>
        <dbReference type="ARBA" id="ARBA00022692"/>
    </source>
</evidence>
<keyword evidence="2 5" id="KW-0812">Transmembrane</keyword>
<sequence>MLDNLWPAYRFANAPDATSTGDAACDRQPSFPRVKAGSRLEMRLIDFGGKGRSAAIMALAIIAPWVAGIAAGETAHGMVASFGAYLLGVSFPRLPPSGRVPLLLSSAIAISLFATLGASVSLGSGLFFAGAVIAALAQCLGELKGGYLRLPIALGALAYFLSVGQVPAGGIPAYGLSFLAGTLWAGIFVSLAIPLAVSPPESGRLALAADSGQRRFAAGMVGVALAGSGLACFLPGSHPCWLPAAGLRVMKPTRQQTLYRMKARGLGTTLGAAAGGLILGLSPIPWLHAALVGGLVFTMLMIGAKKYAPWSFCLTAIALAFNLQADGSVLEITANRVLLTIGGIALAALILPLLTNARKS</sequence>
<feature type="transmembrane region" description="Helical" evidence="5">
    <location>
        <begin position="176"/>
        <end position="197"/>
    </location>
</feature>
<evidence type="ECO:0000256" key="3">
    <source>
        <dbReference type="ARBA" id="ARBA00022989"/>
    </source>
</evidence>
<feature type="transmembrane region" description="Helical" evidence="5">
    <location>
        <begin position="286"/>
        <end position="302"/>
    </location>
</feature>
<evidence type="ECO:0000256" key="5">
    <source>
        <dbReference type="SAM" id="Phobius"/>
    </source>
</evidence>
<feature type="transmembrane region" description="Helical" evidence="5">
    <location>
        <begin position="53"/>
        <end position="71"/>
    </location>
</feature>
<evidence type="ECO:0000313" key="8">
    <source>
        <dbReference type="Proteomes" id="UP000191135"/>
    </source>
</evidence>
<dbReference type="Pfam" id="PF13515">
    <property type="entry name" value="FUSC_2"/>
    <property type="match status" value="1"/>
</dbReference>
<dbReference type="Proteomes" id="UP000191135">
    <property type="component" value="Chromosome"/>
</dbReference>
<protein>
    <recommendedName>
        <fullName evidence="6">Integral membrane bound transporter domain-containing protein</fullName>
    </recommendedName>
</protein>
<dbReference type="InterPro" id="IPR049453">
    <property type="entry name" value="Memb_transporter_dom"/>
</dbReference>
<dbReference type="GO" id="GO:0016020">
    <property type="term" value="C:membrane"/>
    <property type="evidence" value="ECO:0007669"/>
    <property type="project" value="UniProtKB-SubCell"/>
</dbReference>
<dbReference type="STRING" id="1122214.Mame_02057"/>
<comment type="subcellular location">
    <subcellularLocation>
        <location evidence="1">Membrane</location>
        <topology evidence="1">Multi-pass membrane protein</topology>
    </subcellularLocation>
</comment>
<feature type="transmembrane region" description="Helical" evidence="5">
    <location>
        <begin position="217"/>
        <end position="242"/>
    </location>
</feature>
<evidence type="ECO:0000313" key="7">
    <source>
        <dbReference type="EMBL" id="AQZ51395.1"/>
    </source>
</evidence>
<evidence type="ECO:0000256" key="1">
    <source>
        <dbReference type="ARBA" id="ARBA00004141"/>
    </source>
</evidence>
<organism evidence="7 8">
    <name type="scientific">Martelella mediterranea DSM 17316</name>
    <dbReference type="NCBI Taxonomy" id="1122214"/>
    <lineage>
        <taxon>Bacteria</taxon>
        <taxon>Pseudomonadati</taxon>
        <taxon>Pseudomonadota</taxon>
        <taxon>Alphaproteobacteria</taxon>
        <taxon>Hyphomicrobiales</taxon>
        <taxon>Aurantimonadaceae</taxon>
        <taxon>Martelella</taxon>
    </lineage>
</organism>
<evidence type="ECO:0000259" key="6">
    <source>
        <dbReference type="Pfam" id="PF13515"/>
    </source>
</evidence>
<dbReference type="KEGG" id="mmed:Mame_02057"/>
<proteinExistence type="predicted"/>
<keyword evidence="3 5" id="KW-1133">Transmembrane helix</keyword>
<feature type="transmembrane region" description="Helical" evidence="5">
    <location>
        <begin position="146"/>
        <end position="164"/>
    </location>
</feature>
<evidence type="ECO:0000256" key="4">
    <source>
        <dbReference type="ARBA" id="ARBA00023136"/>
    </source>
</evidence>
<feature type="transmembrane region" description="Helical" evidence="5">
    <location>
        <begin position="307"/>
        <end position="325"/>
    </location>
</feature>
<reference evidence="7 8" key="1">
    <citation type="submission" date="2017-03" db="EMBL/GenBank/DDBJ databases">
        <title>Foreign affairs: Plasmid Transfer between Roseobacters and Rhizobia.</title>
        <authorList>
            <person name="Bartling P."/>
            <person name="Bunk B."/>
            <person name="Overmann J."/>
            <person name="Brinkmann H."/>
            <person name="Petersen J."/>
        </authorList>
    </citation>
    <scope>NUCLEOTIDE SEQUENCE [LARGE SCALE GENOMIC DNA]</scope>
    <source>
        <strain evidence="7 8">MACL11</strain>
    </source>
</reference>
<keyword evidence="4 5" id="KW-0472">Membrane</keyword>
<keyword evidence="8" id="KW-1185">Reference proteome</keyword>
<dbReference type="eggNOG" id="ENOG502ZEUM">
    <property type="taxonomic scope" value="Bacteria"/>
</dbReference>
<accession>A0A1U9Z129</accession>
<dbReference type="AlphaFoldDB" id="A0A1U9Z129"/>
<gene>
    <name evidence="7" type="ORF">Mame_02057</name>
</gene>
<feature type="transmembrane region" description="Helical" evidence="5">
    <location>
        <begin position="337"/>
        <end position="355"/>
    </location>
</feature>